<reference evidence="2" key="2">
    <citation type="submission" date="2021-03" db="EMBL/GenBank/DDBJ databases">
        <authorList>
            <person name="Cao W."/>
        </authorList>
    </citation>
    <scope>NUCLEOTIDE SEQUENCE</scope>
    <source>
        <strain evidence="2">110414</strain>
    </source>
</reference>
<organism evidence="2 3">
    <name type="scientific">Pseudoxanthomonas helianthi</name>
    <dbReference type="NCBI Taxonomy" id="1453541"/>
    <lineage>
        <taxon>Bacteria</taxon>
        <taxon>Pseudomonadati</taxon>
        <taxon>Pseudomonadota</taxon>
        <taxon>Gammaproteobacteria</taxon>
        <taxon>Lysobacterales</taxon>
        <taxon>Lysobacteraceae</taxon>
        <taxon>Pseudoxanthomonas</taxon>
    </lineage>
</organism>
<keyword evidence="3" id="KW-1185">Reference proteome</keyword>
<accession>A0A941AUL0</accession>
<feature type="coiled-coil region" evidence="1">
    <location>
        <begin position="49"/>
        <end position="118"/>
    </location>
</feature>
<dbReference type="EMBL" id="JAGKTC010000001">
    <property type="protein sequence ID" value="MBP3983298.1"/>
    <property type="molecule type" value="Genomic_DNA"/>
</dbReference>
<dbReference type="InterPro" id="IPR046703">
    <property type="entry name" value="DUF6776"/>
</dbReference>
<comment type="caution">
    <text evidence="2">The sequence shown here is derived from an EMBL/GenBank/DDBJ whole genome shotgun (WGS) entry which is preliminary data.</text>
</comment>
<evidence type="ECO:0000313" key="3">
    <source>
        <dbReference type="Proteomes" id="UP000673447"/>
    </source>
</evidence>
<dbReference type="Pfam" id="PF20567">
    <property type="entry name" value="DUF6776"/>
    <property type="match status" value="1"/>
</dbReference>
<name>A0A941AUL0_9GAMM</name>
<evidence type="ECO:0000313" key="2">
    <source>
        <dbReference type="EMBL" id="MBP3983298.1"/>
    </source>
</evidence>
<dbReference type="AlphaFoldDB" id="A0A941AUL0"/>
<gene>
    <name evidence="2" type="ORF">J5837_02580</name>
</gene>
<reference evidence="2" key="1">
    <citation type="journal article" date="2016" name="Int. J. Syst. Evol. Microbiol.">
        <title>Pseudoxanthomonas helianthi sp. nov., isolated from roots of Jerusalem artichoke (Helianthus tuberosus).</title>
        <authorList>
            <person name="Kittiwongwattana C."/>
            <person name="Thawai C."/>
        </authorList>
    </citation>
    <scope>NUCLEOTIDE SEQUENCE</scope>
    <source>
        <strain evidence="2">110414</strain>
    </source>
</reference>
<keyword evidence="1" id="KW-0175">Coiled coil</keyword>
<sequence length="239" mass="27319">MSRAPSRYRIVLREPRRRRWLAPLAIVALWSLSVAVAWQWAAHRAAPRLAEVSRRMDQAERQLQAQRDRLHDLGQRDVTLARSDQISRDANLDLQHTLAQREEEIAGLRADVAFYERLVGPTSQPQGLNVHSSQFVSAGGAAWKYRIVLTQNLNRGTVSSGRMRFLIEGVRDGRLARVDWTQLHQNPAAPEQPYSFRYFQELEGSVMLPEGFVPQRVRVSLLGGDVAVERDFDWQTART</sequence>
<dbReference type="Proteomes" id="UP000673447">
    <property type="component" value="Unassembled WGS sequence"/>
</dbReference>
<dbReference type="RefSeq" id="WP_210535155.1">
    <property type="nucleotide sequence ID" value="NZ_JAGKTC010000001.1"/>
</dbReference>
<protein>
    <submittedName>
        <fullName evidence="2">Uncharacterized protein</fullName>
    </submittedName>
</protein>
<evidence type="ECO:0000256" key="1">
    <source>
        <dbReference type="SAM" id="Coils"/>
    </source>
</evidence>
<proteinExistence type="predicted"/>